<evidence type="ECO:0000256" key="3">
    <source>
        <dbReference type="ARBA" id="ARBA00022491"/>
    </source>
</evidence>
<feature type="compositionally biased region" description="Low complexity" evidence="10">
    <location>
        <begin position="310"/>
        <end position="333"/>
    </location>
</feature>
<evidence type="ECO:0000256" key="4">
    <source>
        <dbReference type="ARBA" id="ARBA00022976"/>
    </source>
</evidence>
<comment type="similarity">
    <text evidence="9">Belongs to the HEY family.</text>
</comment>
<evidence type="ECO:0000256" key="9">
    <source>
        <dbReference type="ARBA" id="ARBA00038262"/>
    </source>
</evidence>
<keyword evidence="8" id="KW-0539">Nucleus</keyword>
<keyword evidence="4" id="KW-0914">Notch signaling pathway</keyword>
<dbReference type="SMART" id="SM00511">
    <property type="entry name" value="ORANGE"/>
    <property type="match status" value="1"/>
</dbReference>
<feature type="compositionally biased region" description="Low complexity" evidence="10">
    <location>
        <begin position="340"/>
        <end position="351"/>
    </location>
</feature>
<comment type="subcellular location">
    <subcellularLocation>
        <location evidence="1">Nucleus</location>
    </subcellularLocation>
</comment>
<dbReference type="AlphaFoldDB" id="A0A1A9UZ46"/>
<feature type="region of interest" description="Disordered" evidence="10">
    <location>
        <begin position="258"/>
        <end position="355"/>
    </location>
</feature>
<dbReference type="InterPro" id="IPR036638">
    <property type="entry name" value="HLH_DNA-bd_sf"/>
</dbReference>
<dbReference type="STRING" id="7395.A0A1A9UZ46"/>
<feature type="region of interest" description="Disordered" evidence="10">
    <location>
        <begin position="370"/>
        <end position="389"/>
    </location>
</feature>
<evidence type="ECO:0000256" key="10">
    <source>
        <dbReference type="SAM" id="MobiDB-lite"/>
    </source>
</evidence>
<dbReference type="InterPro" id="IPR003650">
    <property type="entry name" value="Orange_dom"/>
</dbReference>
<dbReference type="FunFam" id="4.10.280.10:FF:000012">
    <property type="entry name" value="hairy/enhancer-of-split related with YRPW motif protein 1"/>
    <property type="match status" value="1"/>
</dbReference>
<dbReference type="PROSITE" id="PS51054">
    <property type="entry name" value="ORANGE"/>
    <property type="match status" value="1"/>
</dbReference>
<dbReference type="InterPro" id="IPR050370">
    <property type="entry name" value="HES_HEY"/>
</dbReference>
<dbReference type="PROSITE" id="PS50888">
    <property type="entry name" value="BHLH"/>
    <property type="match status" value="1"/>
</dbReference>
<name>A0A1A9UZ46_GLOAU</name>
<evidence type="ECO:0000313" key="13">
    <source>
        <dbReference type="EnsemblMetazoa" id="GAUT020434-PA"/>
    </source>
</evidence>
<dbReference type="Pfam" id="PF00010">
    <property type="entry name" value="HLH"/>
    <property type="match status" value="1"/>
</dbReference>
<accession>A0A1A9UZ46</accession>
<dbReference type="GO" id="GO:0005634">
    <property type="term" value="C:nucleus"/>
    <property type="evidence" value="ECO:0007669"/>
    <property type="project" value="UniProtKB-SubCell"/>
</dbReference>
<dbReference type="InterPro" id="IPR011598">
    <property type="entry name" value="bHLH_dom"/>
</dbReference>
<evidence type="ECO:0000256" key="7">
    <source>
        <dbReference type="ARBA" id="ARBA00023163"/>
    </source>
</evidence>
<dbReference type="EnsemblMetazoa" id="GAUT020434-RA">
    <property type="protein sequence ID" value="GAUT020434-PA"/>
    <property type="gene ID" value="GAUT020434"/>
</dbReference>
<feature type="region of interest" description="Disordered" evidence="10">
    <location>
        <begin position="24"/>
        <end position="92"/>
    </location>
</feature>
<dbReference type="GO" id="GO:0007219">
    <property type="term" value="P:Notch signaling pathway"/>
    <property type="evidence" value="ECO:0007669"/>
    <property type="project" value="UniProtKB-KW"/>
</dbReference>
<sequence length="430" mass="47469">MDHNMHGNAALHWSYGAAAIPTTPQNHWNIPPPQASSTTTTPHSLKRSMSESDCEELYSEESSKEQISPSDAGSCQLMSRKKRRGVIEKKRRDRINSSLSELKRLVPSAYEKQGSAKLEKAEILQLTVEHLKNLQSKGADALSYDPQRFAMDYHIIGFRECAAEVARYLVTIEGMDIQDPLRLRLMSHLQYFVQQRELSAKGCPGSTSGWSAHSTAAGYQANCAVATYQTYPATASHLGAASSGYAANLPAVGLHQYPPLPLSPNSTHLHAQQQQHIQQNGRSDSVGPTQDNTTLTHANHSGVQQTAVGTQPHPSQQTQQQQQHVTHSQHTPSNSHEPHQQQQQQHDQQQGIHHHYTHDQGATYIELTSSHAHQPHRDPTTTVSSGSLTYGVPSQYPTTVGQDYNTNAEVYVTANGSTKPYRPWGAEMAY</sequence>
<dbReference type="SUPFAM" id="SSF158457">
    <property type="entry name" value="Orange domain-like"/>
    <property type="match status" value="1"/>
</dbReference>
<dbReference type="PANTHER" id="PTHR10985">
    <property type="entry name" value="BASIC HELIX-LOOP-HELIX TRANSCRIPTION FACTOR, HES-RELATED"/>
    <property type="match status" value="1"/>
</dbReference>
<proteinExistence type="inferred from homology"/>
<dbReference type="Gene3D" id="6.10.250.980">
    <property type="match status" value="1"/>
</dbReference>
<organism evidence="13 14">
    <name type="scientific">Glossina austeni</name>
    <name type="common">Savannah tsetse fly</name>
    <dbReference type="NCBI Taxonomy" id="7395"/>
    <lineage>
        <taxon>Eukaryota</taxon>
        <taxon>Metazoa</taxon>
        <taxon>Ecdysozoa</taxon>
        <taxon>Arthropoda</taxon>
        <taxon>Hexapoda</taxon>
        <taxon>Insecta</taxon>
        <taxon>Pterygota</taxon>
        <taxon>Neoptera</taxon>
        <taxon>Endopterygota</taxon>
        <taxon>Diptera</taxon>
        <taxon>Brachycera</taxon>
        <taxon>Muscomorpha</taxon>
        <taxon>Hippoboscoidea</taxon>
        <taxon>Glossinidae</taxon>
        <taxon>Glossina</taxon>
    </lineage>
</organism>
<evidence type="ECO:0000256" key="6">
    <source>
        <dbReference type="ARBA" id="ARBA00023125"/>
    </source>
</evidence>
<dbReference type="Gene3D" id="4.10.280.10">
    <property type="entry name" value="Helix-loop-helix DNA-binding domain"/>
    <property type="match status" value="1"/>
</dbReference>
<dbReference type="GO" id="GO:0006355">
    <property type="term" value="P:regulation of DNA-templated transcription"/>
    <property type="evidence" value="ECO:0007669"/>
    <property type="project" value="InterPro"/>
</dbReference>
<feature type="domain" description="Orange" evidence="12">
    <location>
        <begin position="157"/>
        <end position="189"/>
    </location>
</feature>
<dbReference type="SMART" id="SM00353">
    <property type="entry name" value="HLH"/>
    <property type="match status" value="1"/>
</dbReference>
<dbReference type="VEuPathDB" id="VectorBase:GAUT020434"/>
<keyword evidence="6" id="KW-0238">DNA-binding</keyword>
<reference evidence="13" key="1">
    <citation type="submission" date="2020-05" db="UniProtKB">
        <authorList>
            <consortium name="EnsemblMetazoa"/>
        </authorList>
    </citation>
    <scope>IDENTIFICATION</scope>
    <source>
        <strain evidence="13">TTRI</strain>
    </source>
</reference>
<keyword evidence="5" id="KW-0805">Transcription regulation</keyword>
<evidence type="ECO:0000313" key="14">
    <source>
        <dbReference type="Proteomes" id="UP000078200"/>
    </source>
</evidence>
<dbReference type="GO" id="GO:0046983">
    <property type="term" value="F:protein dimerization activity"/>
    <property type="evidence" value="ECO:0007669"/>
    <property type="project" value="InterPro"/>
</dbReference>
<dbReference type="GO" id="GO:0032502">
    <property type="term" value="P:developmental process"/>
    <property type="evidence" value="ECO:0007669"/>
    <property type="project" value="UniProtKB-ARBA"/>
</dbReference>
<keyword evidence="14" id="KW-1185">Reference proteome</keyword>
<protein>
    <recommendedName>
        <fullName evidence="15">Hairy/enhancer-of-split related with YRPW motif protein</fullName>
    </recommendedName>
</protein>
<evidence type="ECO:0000259" key="12">
    <source>
        <dbReference type="PROSITE" id="PS51054"/>
    </source>
</evidence>
<evidence type="ECO:0000256" key="2">
    <source>
        <dbReference type="ARBA" id="ARBA00022473"/>
    </source>
</evidence>
<evidence type="ECO:0000256" key="1">
    <source>
        <dbReference type="ARBA" id="ARBA00004123"/>
    </source>
</evidence>
<feature type="domain" description="BHLH" evidence="11">
    <location>
        <begin position="79"/>
        <end position="134"/>
    </location>
</feature>
<evidence type="ECO:0000256" key="8">
    <source>
        <dbReference type="ARBA" id="ARBA00023242"/>
    </source>
</evidence>
<keyword evidence="2" id="KW-0217">Developmental protein</keyword>
<dbReference type="SUPFAM" id="SSF47459">
    <property type="entry name" value="HLH, helix-loop-helix DNA-binding domain"/>
    <property type="match status" value="1"/>
</dbReference>
<dbReference type="Proteomes" id="UP000078200">
    <property type="component" value="Unassembled WGS sequence"/>
</dbReference>
<dbReference type="GO" id="GO:0003677">
    <property type="term" value="F:DNA binding"/>
    <property type="evidence" value="ECO:0007669"/>
    <property type="project" value="UniProtKB-KW"/>
</dbReference>
<evidence type="ECO:0000259" key="11">
    <source>
        <dbReference type="PROSITE" id="PS50888"/>
    </source>
</evidence>
<evidence type="ECO:0008006" key="15">
    <source>
        <dbReference type="Google" id="ProtNLM"/>
    </source>
</evidence>
<keyword evidence="7" id="KW-0804">Transcription</keyword>
<evidence type="ECO:0000256" key="5">
    <source>
        <dbReference type="ARBA" id="ARBA00023015"/>
    </source>
</evidence>
<dbReference type="Pfam" id="PF07527">
    <property type="entry name" value="Hairy_orange"/>
    <property type="match status" value="1"/>
</dbReference>
<feature type="compositionally biased region" description="Polar residues" evidence="10">
    <location>
        <begin position="65"/>
        <end position="77"/>
    </location>
</feature>
<keyword evidence="3" id="KW-0678">Repressor</keyword>
<feature type="compositionally biased region" description="Polar residues" evidence="10">
    <location>
        <begin position="280"/>
        <end position="309"/>
    </location>
</feature>